<dbReference type="AlphaFoldDB" id="A0AAE0L2X9"/>
<name>A0AAE0L2X9_9CHLO</name>
<dbReference type="EMBL" id="LGRX02010523">
    <property type="protein sequence ID" value="KAK3270211.1"/>
    <property type="molecule type" value="Genomic_DNA"/>
</dbReference>
<gene>
    <name evidence="1" type="ORF">CYMTET_21383</name>
</gene>
<evidence type="ECO:0000313" key="1">
    <source>
        <dbReference type="EMBL" id="KAK3270211.1"/>
    </source>
</evidence>
<sequence length="99" mass="10417">MRASMASLSVVETLVEGGCSEREGCQQYWGGGDGTAGGGGLGWGRQLAEEWNALQRFVASSAPVWLAHSSEEEAMLDVVILVEEAMTGVVSLVEEGQLT</sequence>
<comment type="caution">
    <text evidence="1">The sequence shown here is derived from an EMBL/GenBank/DDBJ whole genome shotgun (WGS) entry which is preliminary data.</text>
</comment>
<dbReference type="Proteomes" id="UP001190700">
    <property type="component" value="Unassembled WGS sequence"/>
</dbReference>
<protein>
    <submittedName>
        <fullName evidence="1">Uncharacterized protein</fullName>
    </submittedName>
</protein>
<organism evidence="1 2">
    <name type="scientific">Cymbomonas tetramitiformis</name>
    <dbReference type="NCBI Taxonomy" id="36881"/>
    <lineage>
        <taxon>Eukaryota</taxon>
        <taxon>Viridiplantae</taxon>
        <taxon>Chlorophyta</taxon>
        <taxon>Pyramimonadophyceae</taxon>
        <taxon>Pyramimonadales</taxon>
        <taxon>Pyramimonadaceae</taxon>
        <taxon>Cymbomonas</taxon>
    </lineage>
</organism>
<reference evidence="1 2" key="1">
    <citation type="journal article" date="2015" name="Genome Biol. Evol.">
        <title>Comparative Genomics of a Bacterivorous Green Alga Reveals Evolutionary Causalities and Consequences of Phago-Mixotrophic Mode of Nutrition.</title>
        <authorList>
            <person name="Burns J.A."/>
            <person name="Paasch A."/>
            <person name="Narechania A."/>
            <person name="Kim E."/>
        </authorList>
    </citation>
    <scope>NUCLEOTIDE SEQUENCE [LARGE SCALE GENOMIC DNA]</scope>
    <source>
        <strain evidence="1 2">PLY_AMNH</strain>
    </source>
</reference>
<proteinExistence type="predicted"/>
<keyword evidence="2" id="KW-1185">Reference proteome</keyword>
<accession>A0AAE0L2X9</accession>
<evidence type="ECO:0000313" key="2">
    <source>
        <dbReference type="Proteomes" id="UP001190700"/>
    </source>
</evidence>